<name>A0A4C1ZA54_EUMVA</name>
<evidence type="ECO:0000313" key="2">
    <source>
        <dbReference type="Proteomes" id="UP000299102"/>
    </source>
</evidence>
<accession>A0A4C1ZA54</accession>
<dbReference type="EMBL" id="BGZK01001695">
    <property type="protein sequence ID" value="GBP84728.1"/>
    <property type="molecule type" value="Genomic_DNA"/>
</dbReference>
<reference evidence="1 2" key="1">
    <citation type="journal article" date="2019" name="Commun. Biol.">
        <title>The bagworm genome reveals a unique fibroin gene that provides high tensile strength.</title>
        <authorList>
            <person name="Kono N."/>
            <person name="Nakamura H."/>
            <person name="Ohtoshi R."/>
            <person name="Tomita M."/>
            <person name="Numata K."/>
            <person name="Arakawa K."/>
        </authorList>
    </citation>
    <scope>NUCLEOTIDE SEQUENCE [LARGE SCALE GENOMIC DNA]</scope>
</reference>
<dbReference type="AlphaFoldDB" id="A0A4C1ZA54"/>
<dbReference type="OrthoDB" id="1728974at2759"/>
<protein>
    <submittedName>
        <fullName evidence="1">Uncharacterized protein</fullName>
    </submittedName>
</protein>
<keyword evidence="2" id="KW-1185">Reference proteome</keyword>
<gene>
    <name evidence="1" type="ORF">EVAR_64623_1</name>
</gene>
<evidence type="ECO:0000313" key="1">
    <source>
        <dbReference type="EMBL" id="GBP84728.1"/>
    </source>
</evidence>
<comment type="caution">
    <text evidence="1">The sequence shown here is derived from an EMBL/GenBank/DDBJ whole genome shotgun (WGS) entry which is preliminary data.</text>
</comment>
<organism evidence="1 2">
    <name type="scientific">Eumeta variegata</name>
    <name type="common">Bagworm moth</name>
    <name type="synonym">Eumeta japonica</name>
    <dbReference type="NCBI Taxonomy" id="151549"/>
    <lineage>
        <taxon>Eukaryota</taxon>
        <taxon>Metazoa</taxon>
        <taxon>Ecdysozoa</taxon>
        <taxon>Arthropoda</taxon>
        <taxon>Hexapoda</taxon>
        <taxon>Insecta</taxon>
        <taxon>Pterygota</taxon>
        <taxon>Neoptera</taxon>
        <taxon>Endopterygota</taxon>
        <taxon>Lepidoptera</taxon>
        <taxon>Glossata</taxon>
        <taxon>Ditrysia</taxon>
        <taxon>Tineoidea</taxon>
        <taxon>Psychidae</taxon>
        <taxon>Oiketicinae</taxon>
        <taxon>Eumeta</taxon>
    </lineage>
</organism>
<sequence length="196" mass="22303">MYYKETQGLPDQEVDPQLFDVVKTHMVHGPSGSYHLRFPCMKNGICYRDFQRHYTDTDINANLDIFTNRALFALQDVLLSIGGNSLPHYGLPSPQATDRVEKTLIVRKSASSRRQSVLLKSGRISAQNRRALFKLSSSEDAAKVEPRNRRQGEYYTLRGQLEEWEDDVMLALYADDSVYIASACRADLAAKKVQRV</sequence>
<proteinExistence type="predicted"/>
<dbReference type="Proteomes" id="UP000299102">
    <property type="component" value="Unassembled WGS sequence"/>
</dbReference>